<dbReference type="KEGG" id="ttf:THTE_3508"/>
<proteinExistence type="predicted"/>
<organism evidence="1 2">
    <name type="scientific">Thermogutta terrifontis</name>
    <dbReference type="NCBI Taxonomy" id="1331910"/>
    <lineage>
        <taxon>Bacteria</taxon>
        <taxon>Pseudomonadati</taxon>
        <taxon>Planctomycetota</taxon>
        <taxon>Planctomycetia</taxon>
        <taxon>Pirellulales</taxon>
        <taxon>Thermoguttaceae</taxon>
        <taxon>Thermogutta</taxon>
    </lineage>
</organism>
<dbReference type="EMBL" id="CP018477">
    <property type="protein sequence ID" value="ASV76109.1"/>
    <property type="molecule type" value="Genomic_DNA"/>
</dbReference>
<sequence length="117" mass="12754">MARAVDMSIVPLFGFIFHVGHVNGDRLCGVTDRTTLGDLCIALELGKSLPGLHRQNRTGQRGLAMVNVTDRPYVDVGLRPNKYILSHSRSISVLWSGTSNLSYLITQSTQPAGSETQ</sequence>
<accession>A0A286RJG7</accession>
<gene>
    <name evidence="1" type="ORF">THTE_3508</name>
</gene>
<dbReference type="Proteomes" id="UP000215086">
    <property type="component" value="Chromosome"/>
</dbReference>
<keyword evidence="2" id="KW-1185">Reference proteome</keyword>
<dbReference type="AlphaFoldDB" id="A0A286RJG7"/>
<protein>
    <submittedName>
        <fullName evidence="1">Uncharacterized protein</fullName>
    </submittedName>
</protein>
<dbReference type="AntiFam" id="ANF00225">
    <property type="entry name" value="Shadow ORF (opposite tuf)"/>
</dbReference>
<reference evidence="1 2" key="1">
    <citation type="journal article" name="Front. Microbiol.">
        <title>Sugar Metabolism of the First Thermophilic Planctomycete Thermogutta terrifontis: Comparative Genomic and Transcriptomic Approaches.</title>
        <authorList>
            <person name="Elcheninov A.G."/>
            <person name="Menzel P."/>
            <person name="Gudbergsdottir S.R."/>
            <person name="Slesarev A.I."/>
            <person name="Kadnikov V.V."/>
            <person name="Krogh A."/>
            <person name="Bonch-Osmolovskaya E.A."/>
            <person name="Peng X."/>
            <person name="Kublanov I.V."/>
        </authorList>
    </citation>
    <scope>NUCLEOTIDE SEQUENCE [LARGE SCALE GENOMIC DNA]</scope>
    <source>
        <strain evidence="1 2">R1</strain>
    </source>
</reference>
<name>A0A286RJG7_9BACT</name>
<evidence type="ECO:0000313" key="2">
    <source>
        <dbReference type="Proteomes" id="UP000215086"/>
    </source>
</evidence>
<evidence type="ECO:0000313" key="1">
    <source>
        <dbReference type="EMBL" id="ASV76109.1"/>
    </source>
</evidence>